<evidence type="ECO:0000313" key="1">
    <source>
        <dbReference type="EMBL" id="ADY60323.1"/>
    </source>
</evidence>
<keyword evidence="2" id="KW-1185">Reference proteome</keyword>
<dbReference type="eggNOG" id="ENOG5033BTK">
    <property type="taxonomic scope" value="Bacteria"/>
</dbReference>
<dbReference type="RefSeq" id="WP_013629047.1">
    <property type="nucleotide sequence ID" value="NC_015174.1"/>
</dbReference>
<name>F0SSK7_RUBBR</name>
<dbReference type="Proteomes" id="UP000006860">
    <property type="component" value="Chromosome"/>
</dbReference>
<accession>F0SSK7</accession>
<dbReference type="EMBL" id="CP002546">
    <property type="protein sequence ID" value="ADY60323.1"/>
    <property type="molecule type" value="Genomic_DNA"/>
</dbReference>
<dbReference type="OrthoDB" id="5504890at2"/>
<evidence type="ECO:0008006" key="3">
    <source>
        <dbReference type="Google" id="ProtNLM"/>
    </source>
</evidence>
<evidence type="ECO:0000313" key="2">
    <source>
        <dbReference type="Proteomes" id="UP000006860"/>
    </source>
</evidence>
<sequence>MKEKQLEIYLSDHAAMMTAERELIDRVRRENESIEDFVPLAQFLERLEAEVESEHEIVEQLLTHAASHTDPLKEMGAWFAEKLGRLKFNGQLSGYSELSRVVELEGLIALAGMRVCFWRALPEQLVLNSTKINDNLRELASRAEDQVEQLRKFHHQASGQAFSC</sequence>
<organism evidence="1 2">
    <name type="scientific">Rubinisphaera brasiliensis (strain ATCC 49424 / DSM 5305 / JCM 21570 / IAM 15109 / NBRC 103401 / IFAM 1448)</name>
    <name type="common">Planctomyces brasiliensis</name>
    <dbReference type="NCBI Taxonomy" id="756272"/>
    <lineage>
        <taxon>Bacteria</taxon>
        <taxon>Pseudomonadati</taxon>
        <taxon>Planctomycetota</taxon>
        <taxon>Planctomycetia</taxon>
        <taxon>Planctomycetales</taxon>
        <taxon>Planctomycetaceae</taxon>
        <taxon>Rubinisphaera</taxon>
    </lineage>
</organism>
<protein>
    <recommendedName>
        <fullName evidence="3">DUF2383 domain-containing protein</fullName>
    </recommendedName>
</protein>
<reference evidence="2" key="1">
    <citation type="submission" date="2011-02" db="EMBL/GenBank/DDBJ databases">
        <title>The complete genome of Planctomyces brasiliensis DSM 5305.</title>
        <authorList>
            <person name="Lucas S."/>
            <person name="Copeland A."/>
            <person name="Lapidus A."/>
            <person name="Bruce D."/>
            <person name="Goodwin L."/>
            <person name="Pitluck S."/>
            <person name="Kyrpides N."/>
            <person name="Mavromatis K."/>
            <person name="Pagani I."/>
            <person name="Ivanova N."/>
            <person name="Ovchinnikova G."/>
            <person name="Lu M."/>
            <person name="Detter J.C."/>
            <person name="Han C."/>
            <person name="Land M."/>
            <person name="Hauser L."/>
            <person name="Markowitz V."/>
            <person name="Cheng J.-F."/>
            <person name="Hugenholtz P."/>
            <person name="Woyke T."/>
            <person name="Wu D."/>
            <person name="Tindall B."/>
            <person name="Pomrenke H.G."/>
            <person name="Brambilla E."/>
            <person name="Klenk H.-P."/>
            <person name="Eisen J.A."/>
        </authorList>
    </citation>
    <scope>NUCLEOTIDE SEQUENCE [LARGE SCALE GENOMIC DNA]</scope>
    <source>
        <strain evidence="2">ATCC 49424 / DSM 5305 / JCM 21570 / NBRC 103401 / IFAM 1448</strain>
    </source>
</reference>
<dbReference type="KEGG" id="pbs:Plabr_2723"/>
<dbReference type="AlphaFoldDB" id="F0SSK7"/>
<proteinExistence type="predicted"/>
<dbReference type="HOGENOM" id="CLU_127596_1_0_0"/>
<dbReference type="STRING" id="756272.Plabr_2723"/>
<gene>
    <name evidence="1" type="ordered locus">Plabr_2723</name>
</gene>